<feature type="signal peptide" evidence="1">
    <location>
        <begin position="1"/>
        <end position="23"/>
    </location>
</feature>
<protein>
    <recommendedName>
        <fullName evidence="4">RagB/SusD domain-containing protein</fullName>
    </recommendedName>
</protein>
<dbReference type="PROSITE" id="PS51257">
    <property type="entry name" value="PROKAR_LIPOPROTEIN"/>
    <property type="match status" value="1"/>
</dbReference>
<organism evidence="2 3">
    <name type="scientific">Gemmatimonas groenlandica</name>
    <dbReference type="NCBI Taxonomy" id="2732249"/>
    <lineage>
        <taxon>Bacteria</taxon>
        <taxon>Pseudomonadati</taxon>
        <taxon>Gemmatimonadota</taxon>
        <taxon>Gemmatimonadia</taxon>
        <taxon>Gemmatimonadales</taxon>
        <taxon>Gemmatimonadaceae</taxon>
        <taxon>Gemmatimonas</taxon>
    </lineage>
</organism>
<name>A0A6M4IH81_9BACT</name>
<evidence type="ECO:0000313" key="3">
    <source>
        <dbReference type="Proteomes" id="UP000500938"/>
    </source>
</evidence>
<dbReference type="InterPro" id="IPR011990">
    <property type="entry name" value="TPR-like_helical_dom_sf"/>
</dbReference>
<dbReference type="AlphaFoldDB" id="A0A6M4IH81"/>
<evidence type="ECO:0000313" key="2">
    <source>
        <dbReference type="EMBL" id="QJR34464.1"/>
    </source>
</evidence>
<dbReference type="KEGG" id="ggr:HKW67_02465"/>
<keyword evidence="1" id="KW-0732">Signal</keyword>
<dbReference type="RefSeq" id="WP_171223891.1">
    <property type="nucleotide sequence ID" value="NZ_CP053085.1"/>
</dbReference>
<dbReference type="Proteomes" id="UP000500938">
    <property type="component" value="Chromosome"/>
</dbReference>
<gene>
    <name evidence="2" type="ORF">HKW67_02465</name>
</gene>
<reference evidence="2 3" key="1">
    <citation type="submission" date="2020-05" db="EMBL/GenBank/DDBJ databases">
        <title>Complete genome sequence of Gemmatimonas greenlandica TET16.</title>
        <authorList>
            <person name="Zeng Y."/>
        </authorList>
    </citation>
    <scope>NUCLEOTIDE SEQUENCE [LARGE SCALE GENOMIC DNA]</scope>
    <source>
        <strain evidence="2 3">TET16</strain>
    </source>
</reference>
<keyword evidence="3" id="KW-1185">Reference proteome</keyword>
<dbReference type="Gene3D" id="1.25.40.390">
    <property type="match status" value="1"/>
</dbReference>
<evidence type="ECO:0000256" key="1">
    <source>
        <dbReference type="SAM" id="SignalP"/>
    </source>
</evidence>
<proteinExistence type="predicted"/>
<sequence>MKKIPRAVSRTVVGSALMLGAVACSDQFLTVTNPNVIDAATVDPASGAATLALSAQQNFATALGWLAMYSGYFTNEVNVSDTFPTRNEFGFRTVSDLNGSLNTDVWAPVSLATASAKTVLDLTLPTPTTNISLARAATFRGFSILMMATDFCTGSLSSGPELTTAQLLDSAAFWFTRGYDVGKANATADGIALSNAALVGRARAKLQKGDNAGAAADAALVPAGFEYNMRYTDDANSRTRLSNRLYQFSFDRGAISVAPWYRQTDPRVPFRAPGSGTAVGQDAVPGGFYQQAKFTGYASNIRLASKLEADYIAAEASANTTTQLALIDARRTANGQTAYAGATDAASVKTELFNQRALEFYLEGKRLADFRRSAASVGTTVTATGQPYFKPGYGNTGSQTCYPLPRAERDNNPNMAGK</sequence>
<accession>A0A6M4IH81</accession>
<dbReference type="SUPFAM" id="SSF48452">
    <property type="entry name" value="TPR-like"/>
    <property type="match status" value="1"/>
</dbReference>
<evidence type="ECO:0008006" key="4">
    <source>
        <dbReference type="Google" id="ProtNLM"/>
    </source>
</evidence>
<dbReference type="EMBL" id="CP053085">
    <property type="protein sequence ID" value="QJR34464.1"/>
    <property type="molecule type" value="Genomic_DNA"/>
</dbReference>
<feature type="chain" id="PRO_5026968883" description="RagB/SusD domain-containing protein" evidence="1">
    <location>
        <begin position="24"/>
        <end position="418"/>
    </location>
</feature>